<dbReference type="HOGENOM" id="CLU_1461415_0_0_1"/>
<evidence type="ECO:0000256" key="1">
    <source>
        <dbReference type="SAM" id="MobiDB-lite"/>
    </source>
</evidence>
<feature type="region of interest" description="Disordered" evidence="1">
    <location>
        <begin position="1"/>
        <end position="35"/>
    </location>
</feature>
<organism evidence="2 3">
    <name type="scientific">Galerina marginata (strain CBS 339.88)</name>
    <dbReference type="NCBI Taxonomy" id="685588"/>
    <lineage>
        <taxon>Eukaryota</taxon>
        <taxon>Fungi</taxon>
        <taxon>Dikarya</taxon>
        <taxon>Basidiomycota</taxon>
        <taxon>Agaricomycotina</taxon>
        <taxon>Agaricomycetes</taxon>
        <taxon>Agaricomycetidae</taxon>
        <taxon>Agaricales</taxon>
        <taxon>Agaricineae</taxon>
        <taxon>Strophariaceae</taxon>
        <taxon>Galerina</taxon>
    </lineage>
</organism>
<dbReference type="Proteomes" id="UP000027222">
    <property type="component" value="Unassembled WGS sequence"/>
</dbReference>
<evidence type="ECO:0000313" key="3">
    <source>
        <dbReference type="Proteomes" id="UP000027222"/>
    </source>
</evidence>
<evidence type="ECO:0000313" key="2">
    <source>
        <dbReference type="EMBL" id="KDR69761.1"/>
    </source>
</evidence>
<gene>
    <name evidence="2" type="ORF">GALMADRAFT_907808</name>
</gene>
<reference evidence="3" key="1">
    <citation type="journal article" date="2014" name="Proc. Natl. Acad. Sci. U.S.A.">
        <title>Extensive sampling of basidiomycete genomes demonstrates inadequacy of the white-rot/brown-rot paradigm for wood decay fungi.</title>
        <authorList>
            <person name="Riley R."/>
            <person name="Salamov A.A."/>
            <person name="Brown D.W."/>
            <person name="Nagy L.G."/>
            <person name="Floudas D."/>
            <person name="Held B.W."/>
            <person name="Levasseur A."/>
            <person name="Lombard V."/>
            <person name="Morin E."/>
            <person name="Otillar R."/>
            <person name="Lindquist E.A."/>
            <person name="Sun H."/>
            <person name="LaButti K.M."/>
            <person name="Schmutz J."/>
            <person name="Jabbour D."/>
            <person name="Luo H."/>
            <person name="Baker S.E."/>
            <person name="Pisabarro A.G."/>
            <person name="Walton J.D."/>
            <person name="Blanchette R.A."/>
            <person name="Henrissat B."/>
            <person name="Martin F."/>
            <person name="Cullen D."/>
            <person name="Hibbett D.S."/>
            <person name="Grigoriev I.V."/>
        </authorList>
    </citation>
    <scope>NUCLEOTIDE SEQUENCE [LARGE SCALE GENOMIC DNA]</scope>
    <source>
        <strain evidence="3">CBS 339.88</strain>
    </source>
</reference>
<accession>A0A067SFT2</accession>
<sequence>MSEPMLSWTSEVVAGSSEVTQDGTGGEELERGQGSIPEELTTLRCTYTHTGLSSEAWLCACSWSSEQAHIPPAVGLEAGVSRGGIEAQDKTKEEALEERLCPQSVERGRASKLIPFVCVRAAEEFGEKDGFWGLGPCLDGLDQPHLGQPALEVRHRGHGKAALELDEEGRVAHQRFNDFDHHGCR</sequence>
<protein>
    <submittedName>
        <fullName evidence="2">Uncharacterized protein</fullName>
    </submittedName>
</protein>
<dbReference type="EMBL" id="KL142400">
    <property type="protein sequence ID" value="KDR69761.1"/>
    <property type="molecule type" value="Genomic_DNA"/>
</dbReference>
<keyword evidence="3" id="KW-1185">Reference proteome</keyword>
<name>A0A067SFT2_GALM3</name>
<dbReference type="AlphaFoldDB" id="A0A067SFT2"/>
<proteinExistence type="predicted"/>